<dbReference type="SUPFAM" id="SSF51182">
    <property type="entry name" value="RmlC-like cupins"/>
    <property type="match status" value="1"/>
</dbReference>
<evidence type="ECO:0000256" key="9">
    <source>
        <dbReference type="PIRSR" id="PIRSR601929-2"/>
    </source>
</evidence>
<dbReference type="AlphaFoldDB" id="A0A6V7PUR8"/>
<evidence type="ECO:0000256" key="3">
    <source>
        <dbReference type="ARBA" id="ARBA00022523"/>
    </source>
</evidence>
<evidence type="ECO:0000256" key="7">
    <source>
        <dbReference type="ARBA" id="ARBA00023211"/>
    </source>
</evidence>
<proteinExistence type="inferred from homology"/>
<feature type="domain" description="Cupin type-1" evidence="12">
    <location>
        <begin position="62"/>
        <end position="179"/>
    </location>
</feature>
<sequence>MASHFLLLALFALVFSHAVASDPSPLQDFCVAEKNSPGTHIVCEWTCLHESKLHYTRTFLLRGLDQPGNTTNKLGFAANLVDAMAIPGLNTLGISLLRLDFALNGLIPPHIHPRATEIFTVVEGTFYVGFVTSNPDNRLFSKVLNKGDVFVFPKGLFTSSLISGRQVALAFQVSAVRILA</sequence>
<dbReference type="EMBL" id="LR862152">
    <property type="protein sequence ID" value="CAD1834579.1"/>
    <property type="molecule type" value="Genomic_DNA"/>
</dbReference>
<feature type="signal peptide" evidence="11">
    <location>
        <begin position="1"/>
        <end position="21"/>
    </location>
</feature>
<dbReference type="PRINTS" id="PR00325">
    <property type="entry name" value="GERMIN"/>
</dbReference>
<evidence type="ECO:0000259" key="12">
    <source>
        <dbReference type="SMART" id="SM00835"/>
    </source>
</evidence>
<dbReference type="InterPro" id="IPR014710">
    <property type="entry name" value="RmlC-like_jellyroll"/>
</dbReference>
<dbReference type="PROSITE" id="PS00725">
    <property type="entry name" value="GERMIN"/>
    <property type="match status" value="1"/>
</dbReference>
<feature type="binding site" evidence="9">
    <location>
        <position position="117"/>
    </location>
    <ligand>
        <name>Mn(2+)</name>
        <dbReference type="ChEBI" id="CHEBI:29035"/>
    </ligand>
</feature>
<evidence type="ECO:0000256" key="8">
    <source>
        <dbReference type="PIRSR" id="PIRSR601929-1"/>
    </source>
</evidence>
<evidence type="ECO:0000256" key="4">
    <source>
        <dbReference type="ARBA" id="ARBA00022525"/>
    </source>
</evidence>
<dbReference type="InterPro" id="IPR001929">
    <property type="entry name" value="Germin"/>
</dbReference>
<gene>
    <name evidence="13" type="ORF">CB5_LOCUS17790</name>
</gene>
<feature type="binding site" evidence="8">
    <location>
        <position position="117"/>
    </location>
    <ligand>
        <name>oxalate</name>
        <dbReference type="ChEBI" id="CHEBI:30623"/>
    </ligand>
</feature>
<dbReference type="InterPro" id="IPR011051">
    <property type="entry name" value="RmlC_Cupin_sf"/>
</dbReference>
<evidence type="ECO:0000256" key="6">
    <source>
        <dbReference type="ARBA" id="ARBA00023157"/>
    </source>
</evidence>
<dbReference type="InterPro" id="IPR019780">
    <property type="entry name" value="Germin_Mn-BS"/>
</dbReference>
<dbReference type="CDD" id="cd02241">
    <property type="entry name" value="cupin_OxOx"/>
    <property type="match status" value="1"/>
</dbReference>
<keyword evidence="5 8" id="KW-0479">Metal-binding</keyword>
<evidence type="ECO:0000256" key="5">
    <source>
        <dbReference type="ARBA" id="ARBA00022723"/>
    </source>
</evidence>
<protein>
    <recommendedName>
        <fullName evidence="11">Germin-like protein</fullName>
    </recommendedName>
</protein>
<dbReference type="InterPro" id="IPR006045">
    <property type="entry name" value="Cupin_1"/>
</dbReference>
<feature type="chain" id="PRO_5028523329" description="Germin-like protein" evidence="11">
    <location>
        <begin position="22"/>
        <end position="180"/>
    </location>
</feature>
<evidence type="ECO:0000313" key="13">
    <source>
        <dbReference type="EMBL" id="CAD1834579.1"/>
    </source>
</evidence>
<evidence type="ECO:0000256" key="10">
    <source>
        <dbReference type="PIRSR" id="PIRSR601929-3"/>
    </source>
</evidence>
<comment type="similarity">
    <text evidence="2 11">Belongs to the germin family.</text>
</comment>
<accession>A0A6V7PUR8</accession>
<dbReference type="PANTHER" id="PTHR31238">
    <property type="entry name" value="GERMIN-LIKE PROTEIN SUBFAMILY 3 MEMBER 3"/>
    <property type="match status" value="1"/>
</dbReference>
<keyword evidence="7 8" id="KW-0464">Manganese</keyword>
<dbReference type="SMART" id="SM00835">
    <property type="entry name" value="Cupin_1"/>
    <property type="match status" value="1"/>
</dbReference>
<dbReference type="Pfam" id="PF00190">
    <property type="entry name" value="Cupin_1"/>
    <property type="match status" value="1"/>
</dbReference>
<name>A0A6V7PUR8_ANACO</name>
<organism evidence="13">
    <name type="scientific">Ananas comosus var. bracteatus</name>
    <name type="common">red pineapple</name>
    <dbReference type="NCBI Taxonomy" id="296719"/>
    <lineage>
        <taxon>Eukaryota</taxon>
        <taxon>Viridiplantae</taxon>
        <taxon>Streptophyta</taxon>
        <taxon>Embryophyta</taxon>
        <taxon>Tracheophyta</taxon>
        <taxon>Spermatophyta</taxon>
        <taxon>Magnoliopsida</taxon>
        <taxon>Liliopsida</taxon>
        <taxon>Poales</taxon>
        <taxon>Bromeliaceae</taxon>
        <taxon>Bromelioideae</taxon>
        <taxon>Ananas</taxon>
    </lineage>
</organism>
<evidence type="ECO:0000256" key="2">
    <source>
        <dbReference type="ARBA" id="ARBA00007456"/>
    </source>
</evidence>
<dbReference type="Gene3D" id="2.60.120.10">
    <property type="entry name" value="Jelly Rolls"/>
    <property type="match status" value="1"/>
</dbReference>
<keyword evidence="3 11" id="KW-0052">Apoplast</keyword>
<keyword evidence="11" id="KW-0732">Signal</keyword>
<feature type="binding site" evidence="9">
    <location>
        <position position="110"/>
    </location>
    <ligand>
        <name>Mn(2+)</name>
        <dbReference type="ChEBI" id="CHEBI:29035"/>
    </ligand>
</feature>
<keyword evidence="4 11" id="KW-0964">Secreted</keyword>
<reference evidence="13" key="1">
    <citation type="submission" date="2020-07" db="EMBL/GenBank/DDBJ databases">
        <authorList>
            <person name="Lin J."/>
        </authorList>
    </citation>
    <scope>NUCLEOTIDE SEQUENCE</scope>
</reference>
<feature type="binding site" evidence="9">
    <location>
        <position position="112"/>
    </location>
    <ligand>
        <name>Mn(2+)</name>
        <dbReference type="ChEBI" id="CHEBI:29035"/>
    </ligand>
</feature>
<comment type="subcellular location">
    <subcellularLocation>
        <location evidence="1 11">Secreted</location>
        <location evidence="1 11">Extracellular space</location>
        <location evidence="1 11">Apoplast</location>
    </subcellularLocation>
</comment>
<evidence type="ECO:0000256" key="1">
    <source>
        <dbReference type="ARBA" id="ARBA00004271"/>
    </source>
</evidence>
<feature type="binding site" evidence="8">
    <location>
        <position position="112"/>
    </location>
    <ligand>
        <name>oxalate</name>
        <dbReference type="ChEBI" id="CHEBI:30623"/>
    </ligand>
</feature>
<keyword evidence="6 10" id="KW-1015">Disulfide bond</keyword>
<dbReference type="GO" id="GO:0048046">
    <property type="term" value="C:apoplast"/>
    <property type="evidence" value="ECO:0007669"/>
    <property type="project" value="UniProtKB-SubCell"/>
</dbReference>
<evidence type="ECO:0000256" key="11">
    <source>
        <dbReference type="RuleBase" id="RU366015"/>
    </source>
</evidence>
<dbReference type="GO" id="GO:0030145">
    <property type="term" value="F:manganese ion binding"/>
    <property type="evidence" value="ECO:0007669"/>
    <property type="project" value="UniProtKB-UniRule"/>
</dbReference>
<feature type="disulfide bond" evidence="10">
    <location>
        <begin position="30"/>
        <end position="47"/>
    </location>
</feature>